<evidence type="ECO:0000313" key="3">
    <source>
        <dbReference type="Proteomes" id="UP000075902"/>
    </source>
</evidence>
<evidence type="ECO:0000256" key="1">
    <source>
        <dbReference type="SAM" id="MobiDB-lite"/>
    </source>
</evidence>
<name>A0A182U1M7_9DIPT</name>
<reference evidence="2" key="2">
    <citation type="submission" date="2020-05" db="UniProtKB">
        <authorList>
            <consortium name="EnsemblMetazoa"/>
        </authorList>
    </citation>
    <scope>IDENTIFICATION</scope>
    <source>
        <strain evidence="2">CM1001059</strain>
    </source>
</reference>
<feature type="compositionally biased region" description="Basic residues" evidence="1">
    <location>
        <begin position="45"/>
        <end position="62"/>
    </location>
</feature>
<feature type="region of interest" description="Disordered" evidence="1">
    <location>
        <begin position="155"/>
        <end position="192"/>
    </location>
</feature>
<feature type="region of interest" description="Disordered" evidence="1">
    <location>
        <begin position="30"/>
        <end position="68"/>
    </location>
</feature>
<dbReference type="AlphaFoldDB" id="A0A182U1M7"/>
<feature type="compositionally biased region" description="Low complexity" evidence="1">
    <location>
        <begin position="155"/>
        <end position="169"/>
    </location>
</feature>
<protein>
    <submittedName>
        <fullName evidence="2">Uncharacterized protein</fullName>
    </submittedName>
</protein>
<organism evidence="2 3">
    <name type="scientific">Anopheles melas</name>
    <dbReference type="NCBI Taxonomy" id="34690"/>
    <lineage>
        <taxon>Eukaryota</taxon>
        <taxon>Metazoa</taxon>
        <taxon>Ecdysozoa</taxon>
        <taxon>Arthropoda</taxon>
        <taxon>Hexapoda</taxon>
        <taxon>Insecta</taxon>
        <taxon>Pterygota</taxon>
        <taxon>Neoptera</taxon>
        <taxon>Endopterygota</taxon>
        <taxon>Diptera</taxon>
        <taxon>Nematocera</taxon>
        <taxon>Culicoidea</taxon>
        <taxon>Culicidae</taxon>
        <taxon>Anophelinae</taxon>
        <taxon>Anopheles</taxon>
    </lineage>
</organism>
<evidence type="ECO:0000313" key="2">
    <source>
        <dbReference type="EnsemblMetazoa" id="AMEC012266-PA"/>
    </source>
</evidence>
<dbReference type="EnsemblMetazoa" id="AMEC012266-RA">
    <property type="protein sequence ID" value="AMEC012266-PA"/>
    <property type="gene ID" value="AMEC012266"/>
</dbReference>
<feature type="compositionally biased region" description="Low complexity" evidence="1">
    <location>
        <begin position="33"/>
        <end position="44"/>
    </location>
</feature>
<keyword evidence="3" id="KW-1185">Reference proteome</keyword>
<proteinExistence type="predicted"/>
<dbReference type="Proteomes" id="UP000075902">
    <property type="component" value="Unassembled WGS sequence"/>
</dbReference>
<accession>A0A182U1M7</accession>
<sequence>MREAFPSLPFDNITEEKLLLLLLLAARPSSTAQHEPQQRQQQQPHYHHYHQSPQHHQHHHRHDAKEDGRRHELTIIGEKIIINREGETIKQTLVDNDQPDQPPTVQKNAVLDTDDTAQSHAGHLPAAVLTAATAATAAAAAAGAATTAAAAAASSSPSVSSTTHHQQQQQHHHHHHYHLHHHQQHSVAASATATAAATFSTTAASTISGSSGGGGGSGASPALAATTTVPFSGELEELQNILHFPEEVALRITDMEYQLFYQVRSRRIRSHPCPFFSVYLRVFFHFPTTTALGSQHRVSEKERKREKVSECVFLSFTSSEAVQSLWKRSQYSTGLLKLTIIIIIIVGPASG</sequence>
<feature type="compositionally biased region" description="Basic residues" evidence="1">
    <location>
        <begin position="170"/>
        <end position="184"/>
    </location>
</feature>
<dbReference type="VEuPathDB" id="VectorBase:AMEC012266"/>
<reference evidence="3" key="1">
    <citation type="submission" date="2014-01" db="EMBL/GenBank/DDBJ databases">
        <title>The Genome Sequence of Anopheles melas CM1001059_A (V2).</title>
        <authorList>
            <consortium name="The Broad Institute Genomics Platform"/>
            <person name="Neafsey D.E."/>
            <person name="Besansky N."/>
            <person name="Howell P."/>
            <person name="Walton C."/>
            <person name="Young S.K."/>
            <person name="Zeng Q."/>
            <person name="Gargeya S."/>
            <person name="Fitzgerald M."/>
            <person name="Haas B."/>
            <person name="Abouelleil A."/>
            <person name="Allen A.W."/>
            <person name="Alvarado L."/>
            <person name="Arachchi H.M."/>
            <person name="Berlin A.M."/>
            <person name="Chapman S.B."/>
            <person name="Gainer-Dewar J."/>
            <person name="Goldberg J."/>
            <person name="Griggs A."/>
            <person name="Gujja S."/>
            <person name="Hansen M."/>
            <person name="Howarth C."/>
            <person name="Imamovic A."/>
            <person name="Ireland A."/>
            <person name="Larimer J."/>
            <person name="McCowan C."/>
            <person name="Murphy C."/>
            <person name="Pearson M."/>
            <person name="Poon T.W."/>
            <person name="Priest M."/>
            <person name="Roberts A."/>
            <person name="Saif S."/>
            <person name="Shea T."/>
            <person name="Sisk P."/>
            <person name="Sykes S."/>
            <person name="Wortman J."/>
            <person name="Nusbaum C."/>
            <person name="Birren B."/>
        </authorList>
    </citation>
    <scope>NUCLEOTIDE SEQUENCE [LARGE SCALE GENOMIC DNA]</scope>
    <source>
        <strain evidence="3">CM1001059</strain>
    </source>
</reference>